<sequence length="111" mass="12617">MLKSAGNLIRISQQLRSAISDPFKCILITNKRWGAGQPGFREAEFPPLFLYKYDMSCVENPPNLRKKRVFVGLKISLYEEIQPAIVDLRQAFANTQGGLRPATRENLHLTL</sequence>
<proteinExistence type="predicted"/>
<evidence type="ECO:0000313" key="1">
    <source>
        <dbReference type="EMBL" id="SVC14972.1"/>
    </source>
</evidence>
<protein>
    <recommendedName>
        <fullName evidence="2">Phosphoesterase HXTX domain-containing protein</fullName>
    </recommendedName>
</protein>
<organism evidence="1">
    <name type="scientific">marine metagenome</name>
    <dbReference type="NCBI Taxonomy" id="408172"/>
    <lineage>
        <taxon>unclassified sequences</taxon>
        <taxon>metagenomes</taxon>
        <taxon>ecological metagenomes</taxon>
    </lineage>
</organism>
<dbReference type="EMBL" id="UINC01076116">
    <property type="protein sequence ID" value="SVC14972.1"/>
    <property type="molecule type" value="Genomic_DNA"/>
</dbReference>
<evidence type="ECO:0008006" key="2">
    <source>
        <dbReference type="Google" id="ProtNLM"/>
    </source>
</evidence>
<feature type="non-terminal residue" evidence="1">
    <location>
        <position position="111"/>
    </location>
</feature>
<dbReference type="AlphaFoldDB" id="A0A382JUE4"/>
<name>A0A382JUE4_9ZZZZ</name>
<accession>A0A382JUE4</accession>
<reference evidence="1" key="1">
    <citation type="submission" date="2018-05" db="EMBL/GenBank/DDBJ databases">
        <authorList>
            <person name="Lanie J.A."/>
            <person name="Ng W.-L."/>
            <person name="Kazmierczak K.M."/>
            <person name="Andrzejewski T.M."/>
            <person name="Davidsen T.M."/>
            <person name="Wayne K.J."/>
            <person name="Tettelin H."/>
            <person name="Glass J.I."/>
            <person name="Rusch D."/>
            <person name="Podicherti R."/>
            <person name="Tsui H.-C.T."/>
            <person name="Winkler M.E."/>
        </authorList>
    </citation>
    <scope>NUCLEOTIDE SEQUENCE</scope>
</reference>
<gene>
    <name evidence="1" type="ORF">METZ01_LOCUS267826</name>
</gene>